<dbReference type="Pfam" id="PF02613">
    <property type="entry name" value="Nitrate_red_del"/>
    <property type="match status" value="1"/>
</dbReference>
<dbReference type="PANTHER" id="PTHR34227">
    <property type="entry name" value="CHAPERONE PROTEIN YCDY"/>
    <property type="match status" value="1"/>
</dbReference>
<comment type="caution">
    <text evidence="2">The sequence shown here is derived from an EMBL/GenBank/DDBJ whole genome shotgun (WGS) entry which is preliminary data.</text>
</comment>
<dbReference type="InterPro" id="IPR020945">
    <property type="entry name" value="DMSO/NO3_reduct_chaperone"/>
</dbReference>
<reference evidence="2" key="2">
    <citation type="submission" date="2020-11" db="EMBL/GenBank/DDBJ databases">
        <authorList>
            <consortium name="NCBI Pathogen Detection Project"/>
        </authorList>
    </citation>
    <scope>NUCLEOTIDE SEQUENCE</scope>
    <source>
        <strain evidence="2">RS189</strain>
    </source>
</reference>
<keyword evidence="1" id="KW-0143">Chaperone</keyword>
<organism evidence="2 3">
    <name type="scientific">Citrobacter werkmanii</name>
    <dbReference type="NCBI Taxonomy" id="67827"/>
    <lineage>
        <taxon>Bacteria</taxon>
        <taxon>Pseudomonadati</taxon>
        <taxon>Pseudomonadota</taxon>
        <taxon>Gammaproteobacteria</taxon>
        <taxon>Enterobacterales</taxon>
        <taxon>Enterobacteriaceae</taxon>
        <taxon>Citrobacter</taxon>
        <taxon>Citrobacter freundii complex</taxon>
    </lineage>
</organism>
<gene>
    <name evidence="2" type="ORF">JAW44_002396</name>
</gene>
<dbReference type="PANTHER" id="PTHR34227:SF12">
    <property type="entry name" value="CHAPERONE PROTEIN YCDY"/>
    <property type="match status" value="1"/>
</dbReference>
<reference evidence="2" key="1">
    <citation type="journal article" date="2018" name="Genome Biol.">
        <title>SKESA: strategic k-mer extension for scrupulous assemblies.</title>
        <authorList>
            <person name="Souvorov A."/>
            <person name="Agarwala R."/>
            <person name="Lipman D.J."/>
        </authorList>
    </citation>
    <scope>NUCLEOTIDE SEQUENCE</scope>
    <source>
        <strain evidence="2">RS189</strain>
    </source>
</reference>
<dbReference type="SUPFAM" id="SSF89155">
    <property type="entry name" value="TorD-like"/>
    <property type="match status" value="1"/>
</dbReference>
<evidence type="ECO:0000256" key="1">
    <source>
        <dbReference type="ARBA" id="ARBA00023186"/>
    </source>
</evidence>
<dbReference type="Proteomes" id="UP000867745">
    <property type="component" value="Unassembled WGS sequence"/>
</dbReference>
<dbReference type="EMBL" id="DACUGV010000003">
    <property type="protein sequence ID" value="HAT7592645.1"/>
    <property type="molecule type" value="Genomic_DNA"/>
</dbReference>
<protein>
    <submittedName>
        <fullName evidence="2">Molecular chaperone</fullName>
    </submittedName>
</protein>
<proteinExistence type="predicted"/>
<dbReference type="Gene3D" id="1.10.3480.10">
    <property type="entry name" value="TorD-like"/>
    <property type="match status" value="1"/>
</dbReference>
<dbReference type="InterPro" id="IPR036411">
    <property type="entry name" value="TorD-like_sf"/>
</dbReference>
<name>A0AA37ZAK8_9ENTR</name>
<sequence length="186" mass="20912">MGEIYETLTIFESTGLLLRDFFISSDSNTLKKAYSALDTNASTLTEHEWLQAEYDFNALFIGPQALKAAPFASVYLEEDALVMGQSTLSIREFMANIGLSINHVNNIPDDHISYVLELAVLLSVNARASAEYQTVLTRYVNEYIVVWVPDFIEKIKINAQTATLRTVAGKLSSWLDELNTRVSYEQ</sequence>
<dbReference type="AlphaFoldDB" id="A0AA37ZAK8"/>
<evidence type="ECO:0000313" key="2">
    <source>
        <dbReference type="EMBL" id="HAT7592645.1"/>
    </source>
</evidence>
<accession>A0AA37ZAK8</accession>
<evidence type="ECO:0000313" key="3">
    <source>
        <dbReference type="Proteomes" id="UP000867745"/>
    </source>
</evidence>
<dbReference type="InterPro" id="IPR050289">
    <property type="entry name" value="TorD/DmsD_chaperones"/>
</dbReference>
<dbReference type="RefSeq" id="WP_061381645.1">
    <property type="nucleotide sequence ID" value="NZ_CP019986.1"/>
</dbReference>